<evidence type="ECO:0000256" key="2">
    <source>
        <dbReference type="ARBA" id="ARBA00022475"/>
    </source>
</evidence>
<dbReference type="Proteomes" id="UP000321534">
    <property type="component" value="Unassembled WGS sequence"/>
</dbReference>
<evidence type="ECO:0000256" key="3">
    <source>
        <dbReference type="ARBA" id="ARBA00022692"/>
    </source>
</evidence>
<keyword evidence="7" id="KW-0732">Signal</keyword>
<protein>
    <recommendedName>
        <fullName evidence="8">VWFA domain-containing protein</fullName>
    </recommendedName>
</protein>
<keyword evidence="4 6" id="KW-1133">Transmembrane helix</keyword>
<feature type="transmembrane region" description="Helical" evidence="6">
    <location>
        <begin position="342"/>
        <end position="361"/>
    </location>
</feature>
<dbReference type="CDD" id="cd00198">
    <property type="entry name" value="vWFA"/>
    <property type="match status" value="1"/>
</dbReference>
<dbReference type="InterPro" id="IPR006311">
    <property type="entry name" value="TAT_signal"/>
</dbReference>
<organism evidence="9 10">
    <name type="scientific">Terrabacter aerolatus</name>
    <dbReference type="NCBI Taxonomy" id="422442"/>
    <lineage>
        <taxon>Bacteria</taxon>
        <taxon>Bacillati</taxon>
        <taxon>Actinomycetota</taxon>
        <taxon>Actinomycetes</taxon>
        <taxon>Micrococcales</taxon>
        <taxon>Intrasporangiaceae</taxon>
        <taxon>Terrabacter</taxon>
    </lineage>
</organism>
<evidence type="ECO:0000256" key="4">
    <source>
        <dbReference type="ARBA" id="ARBA00022989"/>
    </source>
</evidence>
<dbReference type="SUPFAM" id="SSF53300">
    <property type="entry name" value="vWA-like"/>
    <property type="match status" value="1"/>
</dbReference>
<dbReference type="AlphaFoldDB" id="A0A512D664"/>
<dbReference type="PANTHER" id="PTHR35007:SF1">
    <property type="entry name" value="PILUS ASSEMBLY PROTEIN"/>
    <property type="match status" value="1"/>
</dbReference>
<dbReference type="InterPro" id="IPR036465">
    <property type="entry name" value="vWFA_dom_sf"/>
</dbReference>
<feature type="transmembrane region" description="Helical" evidence="6">
    <location>
        <begin position="460"/>
        <end position="481"/>
    </location>
</feature>
<feature type="transmembrane region" description="Helical" evidence="6">
    <location>
        <begin position="435"/>
        <end position="454"/>
    </location>
</feature>
<sequence length="663" mass="68872">MNVVTRRLLVGVAAAATCLVLLPAGAAQADDVSVGLSNVKATSSGTGSTVTGVITLRSKVDVQLSPQSLKLLVDNEPFPATVKQAAKLDRRAMLVIDTSGSMGAQGMATVRKASATYLGTVSTDVKVGVASFANTAGVDLAPTLDRAAAQRVINGLESRGDTSLYAAMQSAAAVLGGSGDRSIVLLSDGADTTADNKALALKSAVAKLKAGGIRVDVVRFNTNDPEATKALQAFADANGGTVVAADNGAAVSAAFAASAQALNRQVQFSSAIPKPLTGPHSYEISGVAGNTPFGFSREVTFTAASAAAPRPSGSPSPAPAVAAPASAAASLGPVPITDRTPYIAGGLLALGLFVMLGTSLMPTLETKRERRVASIDSYVVGDVVALSRQEMKAAQSTITAQLLDMGDRVMKDRKSTSRTMALIERADLPFRAGEWLVLRVVAVIVGAAVGMVLAGEGKALGLLLGGVLGLLVMPGGLRFVASRRARKFEAQLPQILLLISTSLRSGFGLPQALDAVARDAAEPAGKEFSRALAETRIGTDISDALERVAVRMESKSMHWTVMAIRIQREVGGNLADTLRTTAGTLRERESLHRQVATLSAEGRLSAYILVALPIFIFIYMTRVNYEYVSLLWTTTVGLFMSVGGVVSLGVGIIWMRQVVKIEV</sequence>
<keyword evidence="3 6" id="KW-0812">Transmembrane</keyword>
<dbReference type="OrthoDB" id="597333at2"/>
<keyword evidence="5 6" id="KW-0472">Membrane</keyword>
<dbReference type="Gene3D" id="1.20.81.30">
    <property type="entry name" value="Type II secretion system (T2SS), domain F"/>
    <property type="match status" value="1"/>
</dbReference>
<proteinExistence type="predicted"/>
<evidence type="ECO:0000256" key="5">
    <source>
        <dbReference type="ARBA" id="ARBA00023136"/>
    </source>
</evidence>
<evidence type="ECO:0000256" key="1">
    <source>
        <dbReference type="ARBA" id="ARBA00004651"/>
    </source>
</evidence>
<dbReference type="GO" id="GO:0005886">
    <property type="term" value="C:plasma membrane"/>
    <property type="evidence" value="ECO:0007669"/>
    <property type="project" value="UniProtKB-SubCell"/>
</dbReference>
<keyword evidence="2" id="KW-1003">Cell membrane</keyword>
<dbReference type="Pfam" id="PF13519">
    <property type="entry name" value="VWA_2"/>
    <property type="match status" value="1"/>
</dbReference>
<reference evidence="9 10" key="1">
    <citation type="submission" date="2019-07" db="EMBL/GenBank/DDBJ databases">
        <title>Whole genome shotgun sequence of Terrabacter aerolatus NBRC 106305.</title>
        <authorList>
            <person name="Hosoyama A."/>
            <person name="Uohara A."/>
            <person name="Ohji S."/>
            <person name="Ichikawa N."/>
        </authorList>
    </citation>
    <scope>NUCLEOTIDE SEQUENCE [LARGE SCALE GENOMIC DNA]</scope>
    <source>
        <strain evidence="9 10">NBRC 106305</strain>
    </source>
</reference>
<comment type="caution">
    <text evidence="9">The sequence shown here is derived from an EMBL/GenBank/DDBJ whole genome shotgun (WGS) entry which is preliminary data.</text>
</comment>
<gene>
    <name evidence="9" type="ORF">TAE01_36770</name>
</gene>
<dbReference type="EMBL" id="BJYX01000029">
    <property type="protein sequence ID" value="GEO31867.1"/>
    <property type="molecule type" value="Genomic_DNA"/>
</dbReference>
<dbReference type="Pfam" id="PF00482">
    <property type="entry name" value="T2SSF"/>
    <property type="match status" value="1"/>
</dbReference>
<dbReference type="InterPro" id="IPR042094">
    <property type="entry name" value="T2SS_GspF_sf"/>
</dbReference>
<dbReference type="PANTHER" id="PTHR35007">
    <property type="entry name" value="INTEGRAL MEMBRANE PROTEIN-RELATED"/>
    <property type="match status" value="1"/>
</dbReference>
<evidence type="ECO:0000256" key="7">
    <source>
        <dbReference type="SAM" id="SignalP"/>
    </source>
</evidence>
<evidence type="ECO:0000313" key="10">
    <source>
        <dbReference type="Proteomes" id="UP000321534"/>
    </source>
</evidence>
<feature type="signal peptide" evidence="7">
    <location>
        <begin position="1"/>
        <end position="29"/>
    </location>
</feature>
<feature type="domain" description="VWFA" evidence="8">
    <location>
        <begin position="91"/>
        <end position="272"/>
    </location>
</feature>
<feature type="transmembrane region" description="Helical" evidence="6">
    <location>
        <begin position="627"/>
        <end position="654"/>
    </location>
</feature>
<feature type="transmembrane region" description="Helical" evidence="6">
    <location>
        <begin position="604"/>
        <end position="621"/>
    </location>
</feature>
<dbReference type="PROSITE" id="PS50234">
    <property type="entry name" value="VWFA"/>
    <property type="match status" value="1"/>
</dbReference>
<feature type="chain" id="PRO_5021781932" description="VWFA domain-containing protein" evidence="7">
    <location>
        <begin position="30"/>
        <end position="663"/>
    </location>
</feature>
<dbReference type="InterPro" id="IPR002035">
    <property type="entry name" value="VWF_A"/>
</dbReference>
<evidence type="ECO:0000256" key="6">
    <source>
        <dbReference type="SAM" id="Phobius"/>
    </source>
</evidence>
<name>A0A512D664_9MICO</name>
<dbReference type="SMART" id="SM00327">
    <property type="entry name" value="VWA"/>
    <property type="match status" value="1"/>
</dbReference>
<comment type="subcellular location">
    <subcellularLocation>
        <location evidence="1">Cell membrane</location>
        <topology evidence="1">Multi-pass membrane protein</topology>
    </subcellularLocation>
</comment>
<evidence type="ECO:0000259" key="8">
    <source>
        <dbReference type="PROSITE" id="PS50234"/>
    </source>
</evidence>
<accession>A0A512D664</accession>
<keyword evidence="10" id="KW-1185">Reference proteome</keyword>
<dbReference type="PROSITE" id="PS51318">
    <property type="entry name" value="TAT"/>
    <property type="match status" value="1"/>
</dbReference>
<dbReference type="Gene3D" id="3.40.50.410">
    <property type="entry name" value="von Willebrand factor, type A domain"/>
    <property type="match status" value="1"/>
</dbReference>
<evidence type="ECO:0000313" key="9">
    <source>
        <dbReference type="EMBL" id="GEO31867.1"/>
    </source>
</evidence>
<dbReference type="InterPro" id="IPR018076">
    <property type="entry name" value="T2SS_GspF_dom"/>
</dbReference>